<gene>
    <name evidence="2" type="ORF">GQE99_02205</name>
</gene>
<sequence>MTDTASFPGTAHRRAPLDAAQILHLKLEGLALAVIGLWLFADTGASWWLFATLILVPDLSALGYLAGPRRGAVFYNLAHVFTLPALTIGVGWVSGTSLVVAVGAIWWCHVAIDRAVGYGLKAKDGFDRTHLSL</sequence>
<feature type="transmembrane region" description="Helical" evidence="1">
    <location>
        <begin position="98"/>
        <end position="120"/>
    </location>
</feature>
<feature type="transmembrane region" description="Helical" evidence="1">
    <location>
        <begin position="47"/>
        <end position="66"/>
    </location>
</feature>
<protein>
    <submittedName>
        <fullName evidence="2">DUF4260 family protein</fullName>
    </submittedName>
</protein>
<dbReference type="EMBL" id="WTUX01000005">
    <property type="protein sequence ID" value="MZR11827.1"/>
    <property type="molecule type" value="Genomic_DNA"/>
</dbReference>
<name>A0A845M267_9RHOB</name>
<dbReference type="AlphaFoldDB" id="A0A845M267"/>
<dbReference type="RefSeq" id="WP_161349946.1">
    <property type="nucleotide sequence ID" value="NZ_WTUX01000005.1"/>
</dbReference>
<accession>A0A845M267</accession>
<keyword evidence="1" id="KW-0472">Membrane</keyword>
<proteinExistence type="predicted"/>
<evidence type="ECO:0000313" key="2">
    <source>
        <dbReference type="EMBL" id="MZR11827.1"/>
    </source>
</evidence>
<dbReference type="Pfam" id="PF14079">
    <property type="entry name" value="DUF4260"/>
    <property type="match status" value="1"/>
</dbReference>
<organism evidence="2 3">
    <name type="scientific">Maritimibacter harenae</name>
    <dbReference type="NCBI Taxonomy" id="2606218"/>
    <lineage>
        <taxon>Bacteria</taxon>
        <taxon>Pseudomonadati</taxon>
        <taxon>Pseudomonadota</taxon>
        <taxon>Alphaproteobacteria</taxon>
        <taxon>Rhodobacterales</taxon>
        <taxon>Roseobacteraceae</taxon>
        <taxon>Maritimibacter</taxon>
    </lineage>
</organism>
<comment type="caution">
    <text evidence="2">The sequence shown here is derived from an EMBL/GenBank/DDBJ whole genome shotgun (WGS) entry which is preliminary data.</text>
</comment>
<evidence type="ECO:0000313" key="3">
    <source>
        <dbReference type="Proteomes" id="UP000467322"/>
    </source>
</evidence>
<keyword evidence="1" id="KW-1133">Transmembrane helix</keyword>
<dbReference type="Proteomes" id="UP000467322">
    <property type="component" value="Unassembled WGS sequence"/>
</dbReference>
<dbReference type="InterPro" id="IPR025356">
    <property type="entry name" value="DUF4260"/>
</dbReference>
<reference evidence="2 3" key="1">
    <citation type="submission" date="2019-12" db="EMBL/GenBank/DDBJ databases">
        <title>Maritimibacter sp. nov. sp. isolated from sea sand.</title>
        <authorList>
            <person name="Kim J."/>
            <person name="Jeong S.E."/>
            <person name="Jung H.S."/>
            <person name="Jeon C.O."/>
        </authorList>
    </citation>
    <scope>NUCLEOTIDE SEQUENCE [LARGE SCALE GENOMIC DNA]</scope>
    <source>
        <strain evidence="2 3">DP07</strain>
    </source>
</reference>
<evidence type="ECO:0000256" key="1">
    <source>
        <dbReference type="SAM" id="Phobius"/>
    </source>
</evidence>
<keyword evidence="3" id="KW-1185">Reference proteome</keyword>
<keyword evidence="1" id="KW-0812">Transmembrane</keyword>
<feature type="transmembrane region" description="Helical" evidence="1">
    <location>
        <begin position="23"/>
        <end position="41"/>
    </location>
</feature>